<dbReference type="EMBL" id="GL349486">
    <property type="protein sequence ID" value="KNC54128.1"/>
    <property type="molecule type" value="Genomic_DNA"/>
</dbReference>
<dbReference type="Proteomes" id="UP000054408">
    <property type="component" value="Unassembled WGS sequence"/>
</dbReference>
<evidence type="ECO:0000313" key="3">
    <source>
        <dbReference type="Proteomes" id="UP000054408"/>
    </source>
</evidence>
<reference evidence="2 3" key="1">
    <citation type="submission" date="2010-05" db="EMBL/GenBank/DDBJ databases">
        <title>The Genome Sequence of Thecamonas trahens ATCC 50062.</title>
        <authorList>
            <consortium name="The Broad Institute Genome Sequencing Platform"/>
            <person name="Russ C."/>
            <person name="Cuomo C."/>
            <person name="Shea T."/>
            <person name="Young S.K."/>
            <person name="Zeng Q."/>
            <person name="Koehrsen M."/>
            <person name="Haas B."/>
            <person name="Borodovsky M."/>
            <person name="Guigo R."/>
            <person name="Alvarado L."/>
            <person name="Berlin A."/>
            <person name="Bochicchio J."/>
            <person name="Borenstein D."/>
            <person name="Chapman S."/>
            <person name="Chen Z."/>
            <person name="Freedman E."/>
            <person name="Gellesch M."/>
            <person name="Goldberg J."/>
            <person name="Griggs A."/>
            <person name="Gujja S."/>
            <person name="Heilman E."/>
            <person name="Heiman D."/>
            <person name="Hepburn T."/>
            <person name="Howarth C."/>
            <person name="Jen D."/>
            <person name="Larson L."/>
            <person name="Mehta T."/>
            <person name="Park D."/>
            <person name="Pearson M."/>
            <person name="Roberts A."/>
            <person name="Saif S."/>
            <person name="Shenoy N."/>
            <person name="Sisk P."/>
            <person name="Stolte C."/>
            <person name="Sykes S."/>
            <person name="Thomson T."/>
            <person name="Walk T."/>
            <person name="White J."/>
            <person name="Yandava C."/>
            <person name="Burger G."/>
            <person name="Gray M.W."/>
            <person name="Holland P.W.H."/>
            <person name="King N."/>
            <person name="Lang F.B.F."/>
            <person name="Roger A.J."/>
            <person name="Ruiz-Trillo I."/>
            <person name="Lander E."/>
            <person name="Nusbaum C."/>
        </authorList>
    </citation>
    <scope>NUCLEOTIDE SEQUENCE [LARGE SCALE GENOMIC DNA]</scope>
    <source>
        <strain evidence="2 3">ATCC 50062</strain>
    </source>
</reference>
<accession>A0A0L0DRS7</accession>
<feature type="domain" description="CNH" evidence="1">
    <location>
        <begin position="576"/>
        <end position="738"/>
    </location>
</feature>
<dbReference type="GeneID" id="25568261"/>
<dbReference type="InterPro" id="IPR001180">
    <property type="entry name" value="CNH_dom"/>
</dbReference>
<sequence length="779" mass="83293">MWTATGILFVCNESRPEQWLSHTAYVRGHILTLQPLYLIGASSKSKSIVLDLRTVDLAEVELAETDHALFGETGVELRSRVDGVAENPILLGVRQPGLNDLARWMSVFRQAAVRHIRITLASELDGTVASVAPAPLIAEPEPSSTWALLPPHSPSADWRAVSTTEDHTDDCAWYRRYFANQAHANFVAALSPRQGGAVVVSLKREATKVKNGFGVIRAILWSLGVVHPFVIAAPDSFRSFRRDLQTVLSRRDPHNLGPKWRRFKCVVGAGLVRRLLAIERTLSEDACRVGLMYAADGDVVDPPPLGHDPVFDDLADALAEYGIAIIRPDTASAMLAVIVLVSDGCEISVDVLKHSFVTCCLAVSPDGLNTYQLTLAAKKGCLSGTGAVVGSHLEGSPSVAAAALLAAASNAARMCVRCSQADNFISRATRTRDLLLDAAVLAVNEGRVGFEVGPVCGLSVHGTDATDRPPLVLPKRDVLTALPLDMVSEGQVLAWGMWQNQIIYSDVSGIHLAGGGHDSGATITTAAASMIHVVECLNVAVIKFKDLALGVGFVFLDSIGLWLVHSVPQTAHSTSVVVSHSNQANHPVFLSVVSETQLRIFKWIDNRFSRAARRDLGTAARLSAIDRSHIAVTLPTAVFEVGLGPSYTLRTIATSDYPNGDMAVLAISRSRILVLDGLVSVMADREALDRSQPTVMVHWVGTPQQVVELGPYLVGASVAGLEIRSSSNGALVQVMNMPRPVSILWHDTSGLVVSAGGAFTTSLPRPTMSGPSPSRISST</sequence>
<dbReference type="RefSeq" id="XP_013753950.1">
    <property type="nucleotide sequence ID" value="XM_013898496.1"/>
</dbReference>
<evidence type="ECO:0000313" key="2">
    <source>
        <dbReference type="EMBL" id="KNC54128.1"/>
    </source>
</evidence>
<protein>
    <recommendedName>
        <fullName evidence="1">CNH domain-containing protein</fullName>
    </recommendedName>
</protein>
<name>A0A0L0DRS7_THETB</name>
<proteinExistence type="predicted"/>
<dbReference type="Pfam" id="PF00780">
    <property type="entry name" value="CNH"/>
    <property type="match status" value="1"/>
</dbReference>
<dbReference type="OrthoDB" id="19311at2759"/>
<gene>
    <name evidence="2" type="ORF">AMSG_09905</name>
</gene>
<keyword evidence="3" id="KW-1185">Reference proteome</keyword>
<evidence type="ECO:0000259" key="1">
    <source>
        <dbReference type="Pfam" id="PF00780"/>
    </source>
</evidence>
<organism evidence="2 3">
    <name type="scientific">Thecamonas trahens ATCC 50062</name>
    <dbReference type="NCBI Taxonomy" id="461836"/>
    <lineage>
        <taxon>Eukaryota</taxon>
        <taxon>Apusozoa</taxon>
        <taxon>Apusomonadida</taxon>
        <taxon>Apusomonadidae</taxon>
        <taxon>Thecamonas</taxon>
    </lineage>
</organism>
<dbReference type="AlphaFoldDB" id="A0A0L0DRS7"/>
<dbReference type="Gene3D" id="3.30.1120.160">
    <property type="match status" value="1"/>
</dbReference>